<feature type="domain" description="UspA" evidence="3">
    <location>
        <begin position="5"/>
        <end position="143"/>
    </location>
</feature>
<dbReference type="InterPro" id="IPR014729">
    <property type="entry name" value="Rossmann-like_a/b/a_fold"/>
</dbReference>
<dbReference type="PRINTS" id="PR01438">
    <property type="entry name" value="UNVRSLSTRESS"/>
</dbReference>
<reference evidence="4 5" key="1">
    <citation type="submission" date="2023-04" db="EMBL/GenBank/DDBJ databases">
        <title>Ectobacillus antri isolated from activated sludge.</title>
        <authorList>
            <person name="Yan P."/>
            <person name="Liu X."/>
        </authorList>
    </citation>
    <scope>NUCLEOTIDE SEQUENCE [LARGE SCALE GENOMIC DNA]</scope>
    <source>
        <strain evidence="4 5">C18H</strain>
    </source>
</reference>
<dbReference type="EMBL" id="JARULN010000003">
    <property type="protein sequence ID" value="MDG5753566.1"/>
    <property type="molecule type" value="Genomic_DNA"/>
</dbReference>
<dbReference type="Pfam" id="PF00582">
    <property type="entry name" value="Usp"/>
    <property type="match status" value="1"/>
</dbReference>
<gene>
    <name evidence="4" type="ORF">P6P90_06195</name>
</gene>
<dbReference type="InterPro" id="IPR006016">
    <property type="entry name" value="UspA"/>
</dbReference>
<evidence type="ECO:0000259" key="3">
    <source>
        <dbReference type="Pfam" id="PF00582"/>
    </source>
</evidence>
<dbReference type="Gene3D" id="3.40.50.620">
    <property type="entry name" value="HUPs"/>
    <property type="match status" value="1"/>
</dbReference>
<evidence type="ECO:0000256" key="1">
    <source>
        <dbReference type="ARBA" id="ARBA00008791"/>
    </source>
</evidence>
<proteinExistence type="inferred from homology"/>
<evidence type="ECO:0000313" key="5">
    <source>
        <dbReference type="Proteomes" id="UP001218246"/>
    </source>
</evidence>
<dbReference type="PANTHER" id="PTHR46268:SF6">
    <property type="entry name" value="UNIVERSAL STRESS PROTEIN UP12"/>
    <property type="match status" value="1"/>
</dbReference>
<name>A0ABT6H546_9BACI</name>
<organism evidence="4 5">
    <name type="scientific">Ectobacillus antri</name>
    <dbReference type="NCBI Taxonomy" id="2486280"/>
    <lineage>
        <taxon>Bacteria</taxon>
        <taxon>Bacillati</taxon>
        <taxon>Bacillota</taxon>
        <taxon>Bacilli</taxon>
        <taxon>Bacillales</taxon>
        <taxon>Bacillaceae</taxon>
        <taxon>Ectobacillus</taxon>
    </lineage>
</organism>
<dbReference type="PIRSF" id="PIRSF006276">
    <property type="entry name" value="UspA"/>
    <property type="match status" value="1"/>
</dbReference>
<sequence length="151" mass="16518">MMTAYRNILVAVDGSKEAEKAFKKAIHVAKRNQAKLTITHIVDIKAYSAVEAYSNVIAERANSFAEDLLEGYKKTALDEGLQVEAVLEFGNPKSKISKDVAPKHNVDLIVCGATGLNAVERFLIGSVSEHIIRYATCDVLVVRGEEEQGKL</sequence>
<evidence type="ECO:0000256" key="2">
    <source>
        <dbReference type="PIRNR" id="PIRNR006276"/>
    </source>
</evidence>
<keyword evidence="5" id="KW-1185">Reference proteome</keyword>
<comment type="caution">
    <text evidence="4">The sequence shown here is derived from an EMBL/GenBank/DDBJ whole genome shotgun (WGS) entry which is preliminary data.</text>
</comment>
<dbReference type="SUPFAM" id="SSF52402">
    <property type="entry name" value="Adenine nucleotide alpha hydrolases-like"/>
    <property type="match status" value="1"/>
</dbReference>
<comment type="similarity">
    <text evidence="1 2">Belongs to the universal stress protein A family.</text>
</comment>
<keyword evidence="2" id="KW-0963">Cytoplasm</keyword>
<accession>A0ABT6H546</accession>
<dbReference type="CDD" id="cd00293">
    <property type="entry name" value="USP-like"/>
    <property type="match status" value="1"/>
</dbReference>
<comment type="subcellular location">
    <subcellularLocation>
        <location evidence="2">Cytoplasm</location>
    </subcellularLocation>
</comment>
<dbReference type="Proteomes" id="UP001218246">
    <property type="component" value="Unassembled WGS sequence"/>
</dbReference>
<protein>
    <recommendedName>
        <fullName evidence="2">Universal stress protein</fullName>
    </recommendedName>
</protein>
<evidence type="ECO:0000313" key="4">
    <source>
        <dbReference type="EMBL" id="MDG5753566.1"/>
    </source>
</evidence>
<dbReference type="PANTHER" id="PTHR46268">
    <property type="entry name" value="STRESS RESPONSE PROTEIN NHAX"/>
    <property type="match status" value="1"/>
</dbReference>
<dbReference type="InterPro" id="IPR006015">
    <property type="entry name" value="Universal_stress_UspA"/>
</dbReference>